<dbReference type="PaxDb" id="29760-VIT_00s1344g00010.t01"/>
<dbReference type="EMBL" id="FN595593">
    <property type="protein sequence ID" value="CBI25906.3"/>
    <property type="molecule type" value="Genomic_DNA"/>
</dbReference>
<gene>
    <name evidence="1" type="ORF">VIT_00s1344g00010</name>
</gene>
<accession>D7T5X5</accession>
<keyword evidence="2" id="KW-1185">Reference proteome</keyword>
<dbReference type="InParanoid" id="D7T5X5"/>
<sequence>MFLHSRIIIDENFMIQIIVGENFSIQNSNCFFHVFLVSKLNIFSSKKTIYFYTSKLAIVPRLFKEKP</sequence>
<proteinExistence type="predicted"/>
<protein>
    <submittedName>
        <fullName evidence="1">Uncharacterized protein</fullName>
    </submittedName>
</protein>
<name>D7T5X5_VITVI</name>
<reference evidence="2" key="1">
    <citation type="journal article" date="2007" name="Nature">
        <title>The grapevine genome sequence suggests ancestral hexaploidization in major angiosperm phyla.</title>
        <authorList>
            <consortium name="The French-Italian Public Consortium for Grapevine Genome Characterization."/>
            <person name="Jaillon O."/>
            <person name="Aury J.-M."/>
            <person name="Noel B."/>
            <person name="Policriti A."/>
            <person name="Clepet C."/>
            <person name="Casagrande A."/>
            <person name="Choisne N."/>
            <person name="Aubourg S."/>
            <person name="Vitulo N."/>
            <person name="Jubin C."/>
            <person name="Vezzi A."/>
            <person name="Legeai F."/>
            <person name="Hugueney P."/>
            <person name="Dasilva C."/>
            <person name="Horner D."/>
            <person name="Mica E."/>
            <person name="Jublot D."/>
            <person name="Poulain J."/>
            <person name="Bruyere C."/>
            <person name="Billault A."/>
            <person name="Segurens B."/>
            <person name="Gouyvenoux M."/>
            <person name="Ugarte E."/>
            <person name="Cattonaro F."/>
            <person name="Anthouard V."/>
            <person name="Vico V."/>
            <person name="Del Fabbro C."/>
            <person name="Alaux M."/>
            <person name="Di Gaspero G."/>
            <person name="Dumas V."/>
            <person name="Felice N."/>
            <person name="Paillard S."/>
            <person name="Juman I."/>
            <person name="Moroldo M."/>
            <person name="Scalabrin S."/>
            <person name="Canaguier A."/>
            <person name="Le Clainche I."/>
            <person name="Malacrida G."/>
            <person name="Durand E."/>
            <person name="Pesole G."/>
            <person name="Laucou V."/>
            <person name="Chatelet P."/>
            <person name="Merdinoglu D."/>
            <person name="Delledonne M."/>
            <person name="Pezzotti M."/>
            <person name="Lecharny A."/>
            <person name="Scarpelli C."/>
            <person name="Artiguenave F."/>
            <person name="Pe M.E."/>
            <person name="Valle G."/>
            <person name="Morgante M."/>
            <person name="Caboche M."/>
            <person name="Adam-Blondon A.-F."/>
            <person name="Weissenbach J."/>
            <person name="Quetier F."/>
            <person name="Wincker P."/>
        </authorList>
    </citation>
    <scope>NUCLEOTIDE SEQUENCE [LARGE SCALE GENOMIC DNA]</scope>
    <source>
        <strain evidence="2">cv. Pinot noir / PN40024</strain>
    </source>
</reference>
<evidence type="ECO:0000313" key="2">
    <source>
        <dbReference type="Proteomes" id="UP000009183"/>
    </source>
</evidence>
<organism evidence="1 2">
    <name type="scientific">Vitis vinifera</name>
    <name type="common">Grape</name>
    <dbReference type="NCBI Taxonomy" id="29760"/>
    <lineage>
        <taxon>Eukaryota</taxon>
        <taxon>Viridiplantae</taxon>
        <taxon>Streptophyta</taxon>
        <taxon>Embryophyta</taxon>
        <taxon>Tracheophyta</taxon>
        <taxon>Spermatophyta</taxon>
        <taxon>Magnoliopsida</taxon>
        <taxon>eudicotyledons</taxon>
        <taxon>Gunneridae</taxon>
        <taxon>Pentapetalae</taxon>
        <taxon>rosids</taxon>
        <taxon>Vitales</taxon>
        <taxon>Vitaceae</taxon>
        <taxon>Viteae</taxon>
        <taxon>Vitis</taxon>
    </lineage>
</organism>
<evidence type="ECO:0000313" key="1">
    <source>
        <dbReference type="EMBL" id="CBI25906.3"/>
    </source>
</evidence>
<dbReference type="AlphaFoldDB" id="D7T5X5"/>
<dbReference type="Proteomes" id="UP000009183">
    <property type="component" value="Unassembled WGS sequence, unordered"/>
</dbReference>
<dbReference type="HOGENOM" id="CLU_2817702_0_0_1"/>